<accession>A0A7L1FEF8</accession>
<dbReference type="InterPro" id="IPR039212">
    <property type="entry name" value="RBFA_mitochondrial"/>
</dbReference>
<evidence type="ECO:0000313" key="2">
    <source>
        <dbReference type="Proteomes" id="UP000538515"/>
    </source>
</evidence>
<dbReference type="PANTHER" id="PTHR14725:SF0">
    <property type="entry name" value="RIBOSOME-BINDING FACTOR A, MITOCHONDRIAL-RELATED"/>
    <property type="match status" value="1"/>
</dbReference>
<feature type="non-terminal residue" evidence="1">
    <location>
        <position position="113"/>
    </location>
</feature>
<feature type="non-terminal residue" evidence="1">
    <location>
        <position position="1"/>
    </location>
</feature>
<dbReference type="InterPro" id="IPR015946">
    <property type="entry name" value="KH_dom-like_a/b"/>
</dbReference>
<keyword evidence="2" id="KW-1185">Reference proteome</keyword>
<protein>
    <submittedName>
        <fullName evidence="1">RBFA factor</fullName>
    </submittedName>
</protein>
<dbReference type="AlphaFoldDB" id="A0A7L1FEF8"/>
<comment type="caution">
    <text evidence="1">The sequence shown here is derived from an EMBL/GenBank/DDBJ whole genome shotgun (WGS) entry which is preliminary data.</text>
</comment>
<proteinExistence type="predicted"/>
<evidence type="ECO:0000313" key="1">
    <source>
        <dbReference type="EMBL" id="NXN00100.1"/>
    </source>
</evidence>
<dbReference type="EMBL" id="VXBG01009193">
    <property type="protein sequence ID" value="NXN00100.1"/>
    <property type="molecule type" value="Genomic_DNA"/>
</dbReference>
<dbReference type="PANTHER" id="PTHR14725">
    <property type="entry name" value="RIBOSOME-BINDING FACTOR A, MITOCHONDRIAL-RELATED"/>
    <property type="match status" value="1"/>
</dbReference>
<dbReference type="Gene3D" id="3.30.300.20">
    <property type="match status" value="1"/>
</dbReference>
<dbReference type="Proteomes" id="UP000538515">
    <property type="component" value="Unassembled WGS sequence"/>
</dbReference>
<name>A0A7L1FEF8_SYLBO</name>
<gene>
    <name evidence="1" type="primary">Rbfa</name>
    <name evidence="1" type="ORF">SYLBOR_R06478</name>
</gene>
<reference evidence="1 2" key="1">
    <citation type="submission" date="2019-09" db="EMBL/GenBank/DDBJ databases">
        <title>Bird 10,000 Genomes (B10K) Project - Family phase.</title>
        <authorList>
            <person name="Zhang G."/>
        </authorList>
    </citation>
    <scope>NUCLEOTIDE SEQUENCE [LARGE SCALE GENOMIC DNA]</scope>
    <source>
        <strain evidence="1">B10K-DU-002-19</strain>
        <tissue evidence="1">Muscle</tissue>
    </source>
</reference>
<sequence length="113" mass="12673">MWAARGAAVPGCCRALRSSAALGGPRNLLRKMLRKNKRKKAWYDSPTLGSQMLYKPAKLDVLMKNDLTKTSKEDNVRCRVLNGLIHKAVLEMATTCEVSQEFYDLKLEICKAS</sequence>
<organism evidence="1 2">
    <name type="scientific">Sylvia borin</name>
    <name type="common">Garden warbler</name>
    <dbReference type="NCBI Taxonomy" id="73324"/>
    <lineage>
        <taxon>Eukaryota</taxon>
        <taxon>Metazoa</taxon>
        <taxon>Chordata</taxon>
        <taxon>Craniata</taxon>
        <taxon>Vertebrata</taxon>
        <taxon>Euteleostomi</taxon>
        <taxon>Archelosauria</taxon>
        <taxon>Archosauria</taxon>
        <taxon>Dinosauria</taxon>
        <taxon>Saurischia</taxon>
        <taxon>Theropoda</taxon>
        <taxon>Coelurosauria</taxon>
        <taxon>Aves</taxon>
        <taxon>Neognathae</taxon>
        <taxon>Neoaves</taxon>
        <taxon>Telluraves</taxon>
        <taxon>Australaves</taxon>
        <taxon>Passeriformes</taxon>
        <taxon>Sylvioidea</taxon>
        <taxon>Sylviidae</taxon>
        <taxon>Sylviinae</taxon>
        <taxon>Sylvia</taxon>
    </lineage>
</organism>